<reference evidence="7" key="1">
    <citation type="submission" date="2021-05" db="EMBL/GenBank/DDBJ databases">
        <authorList>
            <person name="Pietrasiak N."/>
            <person name="Ward R."/>
            <person name="Stajich J.E."/>
            <person name="Kurbessoian T."/>
        </authorList>
    </citation>
    <scope>NUCLEOTIDE SEQUENCE</scope>
    <source>
        <strain evidence="7">JT2-VF2</strain>
    </source>
</reference>
<keyword evidence="2 7" id="KW-0328">Glycosyltransferase</keyword>
<dbReference type="InterPro" id="IPR002509">
    <property type="entry name" value="NODB_dom"/>
</dbReference>
<dbReference type="Pfam" id="PF01522">
    <property type="entry name" value="Polysacc_deac_1"/>
    <property type="match status" value="1"/>
</dbReference>
<dbReference type="SUPFAM" id="SSF53756">
    <property type="entry name" value="UDP-Glycosyltransferase/glycogen phosphorylase"/>
    <property type="match status" value="1"/>
</dbReference>
<dbReference type="InterPro" id="IPR029489">
    <property type="entry name" value="OGT/SEC/SPY_C"/>
</dbReference>
<evidence type="ECO:0000313" key="8">
    <source>
        <dbReference type="Proteomes" id="UP000715781"/>
    </source>
</evidence>
<comment type="pathway">
    <text evidence="1">Protein modification; protein glycosylation.</text>
</comment>
<keyword evidence="4" id="KW-0677">Repeat</keyword>
<evidence type="ECO:0000259" key="6">
    <source>
        <dbReference type="PROSITE" id="PS51677"/>
    </source>
</evidence>
<dbReference type="PANTHER" id="PTHR44835">
    <property type="entry name" value="UDP-N-ACETYLGLUCOSAMINE--PEPTIDE N-ACETYLGLUCOSAMINYLTRANSFERASE SPINDLY-RELATED"/>
    <property type="match status" value="1"/>
</dbReference>
<comment type="caution">
    <text evidence="7">The sequence shown here is derived from an EMBL/GenBank/DDBJ whole genome shotgun (WGS) entry which is preliminary data.</text>
</comment>
<dbReference type="InterPro" id="IPR029044">
    <property type="entry name" value="Nucleotide-diphossugar_trans"/>
</dbReference>
<dbReference type="Gene3D" id="3.90.550.10">
    <property type="entry name" value="Spore Coat Polysaccharide Biosynthesis Protein SpsA, Chain A"/>
    <property type="match status" value="1"/>
</dbReference>
<accession>A0A951PY66</accession>
<dbReference type="Gene3D" id="3.20.20.370">
    <property type="entry name" value="Glycoside hydrolase/deacetylase"/>
    <property type="match status" value="1"/>
</dbReference>
<dbReference type="Pfam" id="PF00535">
    <property type="entry name" value="Glycos_transf_2"/>
    <property type="match status" value="1"/>
</dbReference>
<sequence length="1377" mass="158363">MTILMYHKVSLDNPTMWWVSVDEFYRQMLELKYKNVVYLDDYNPNDPNQVVITFDGIYKNVLDYAVPILSKFNYPFELFISSDYIGKDNSFDKSEPLAKFVTLEDLKSLIDMNGRLQWHTKSHPDLSQEEDISKIICELEIPLVLKNLDQKGFNWFAYPYGNFNQIVLEEVKKRFIGGLSCDQGNDTDVYCLNRITVTNSTIFKKATIAVIIASYNYGPFLIEAIESVLRQTRMPDEILITDDASDDNTYEIAKFYQDKYPRLIKVNRNIHNLGIVKHFNKAISLTNSDYVTILGADNRYRSDFIEKTSVILDQCPDVGIAYSDFALFGSRAKLVYDRFPSNRHGLIKAEHFFIINFPNFDENAKQELLTQGNFIHGSSMFRRQAFDEVGGYIELSTIPEDYNLFARIVKAGWNAKRVPLPILEYRQHSKTQANIRLTTFAELQFYKQLAKNLHGELEQLKLRLNPTQQKSFGKTDQSATNFKFNLTDINLIVFPDWQQPEEVLHEDLAILIKSIITHPEKNRITLLLDNNGISEEDANLIISDVVFSLLQEEDFDFTEEPGITLIGNLTHREWKLLLSRTNARITLERENKSVIAKTIANKIPVYELDTIDKIHLDLECSLNFNSKNAEIFKNIINIIEQYKGEKFETSVIEYLRQGRKEIAKLWLCTKEILLEKLYLSKVGQSHQALLRSGIHKEALTDDEQSFMAEILAKISSGLNEPKATQYLLVGMLYLHPQQLSLFREIAFIPNWLLNDYVKYLFNSQSYFQEFGEADNYYCYMQGWIGYLYSSILHEQDSVLWNTFAEYFVQNINFIPLYFNDSNLKDIYVKRAKVIEYFLKANKYELDYELTERSINRKKIRLGILATHFLPSSETFATLPVYEYLSRDFEVILYSLIETGHLLEQYCQSCANSFKLLPQDLAEQVNFIRADDLDILFIATNVTAVTNQICLLSMHRLARIQVTSGGSVVTTGMRHIDYYISGKLTDPSPTAQEHYQEKLVKIEGTAHCFSYGYEQEKVTVEVDRVNLGIAEDTVVFISAANFFKIIPELINTWAKIIAKVPNSVLVLLPFGPNWSNAYPKKNFENHLSKVFLKYGISAERLIVLDPQPVPNREEVKEYFKIADVYLDSYPFAGTTSLIEPLQVNLPVITRQGNSFRSAMGAAMLQALDVPSLVADSEDSYIQLAIALGTDPELRQQKSVQIKEKMQGNPSFLDSRSYSAKIGNLFQELFNNYLADTLNQNLRLRDINLIIFPDWSQSEEFIGLELEQVIKILATYPDSRKTTLLIDTDNIAVEDAEIFLSSVAMNLLMNEDLDITEELEISLLDKLADNQWKALLPSLTARIVLEYENKQALTQVLIQQLSVWELDSLISSSLEVAPV</sequence>
<keyword evidence="3 7" id="KW-0808">Transferase</keyword>
<evidence type="ECO:0000313" key="7">
    <source>
        <dbReference type="EMBL" id="MBW4561186.1"/>
    </source>
</evidence>
<dbReference type="InterPro" id="IPR011330">
    <property type="entry name" value="Glyco_hydro/deAcase_b/a-brl"/>
</dbReference>
<dbReference type="Gene3D" id="3.40.50.11380">
    <property type="match status" value="1"/>
</dbReference>
<gene>
    <name evidence="7" type="ORF">KME32_08490</name>
</gene>
<keyword evidence="5" id="KW-0802">TPR repeat</keyword>
<dbReference type="PANTHER" id="PTHR44835:SF1">
    <property type="entry name" value="PROTEIN O-GLCNAC TRANSFERASE"/>
    <property type="match status" value="1"/>
</dbReference>
<dbReference type="Gene3D" id="3.40.50.2000">
    <property type="entry name" value="Glycogen Phosphorylase B"/>
    <property type="match status" value="1"/>
</dbReference>
<dbReference type="SUPFAM" id="SSF53448">
    <property type="entry name" value="Nucleotide-diphospho-sugar transferases"/>
    <property type="match status" value="1"/>
</dbReference>
<dbReference type="PROSITE" id="PS51677">
    <property type="entry name" value="NODB"/>
    <property type="match status" value="1"/>
</dbReference>
<dbReference type="EC" id="2.4.-.-" evidence="7"/>
<dbReference type="InterPro" id="IPR051939">
    <property type="entry name" value="Glycosyltr_41/O-GlcNAc_trsf"/>
</dbReference>
<evidence type="ECO:0000256" key="3">
    <source>
        <dbReference type="ARBA" id="ARBA00022679"/>
    </source>
</evidence>
<dbReference type="Proteomes" id="UP000715781">
    <property type="component" value="Unassembled WGS sequence"/>
</dbReference>
<dbReference type="Pfam" id="PF13844">
    <property type="entry name" value="Glyco_transf_41"/>
    <property type="match status" value="1"/>
</dbReference>
<dbReference type="GO" id="GO:0016810">
    <property type="term" value="F:hydrolase activity, acting on carbon-nitrogen (but not peptide) bonds"/>
    <property type="evidence" value="ECO:0007669"/>
    <property type="project" value="InterPro"/>
</dbReference>
<feature type="domain" description="NodB homology" evidence="6">
    <location>
        <begin position="48"/>
        <end position="276"/>
    </location>
</feature>
<dbReference type="CDD" id="cd10918">
    <property type="entry name" value="CE4_NodB_like_5s_6s"/>
    <property type="match status" value="1"/>
</dbReference>
<evidence type="ECO:0000256" key="5">
    <source>
        <dbReference type="ARBA" id="ARBA00022803"/>
    </source>
</evidence>
<dbReference type="EMBL" id="JAHHHN010000004">
    <property type="protein sequence ID" value="MBW4561186.1"/>
    <property type="molecule type" value="Genomic_DNA"/>
</dbReference>
<dbReference type="GO" id="GO:0005975">
    <property type="term" value="P:carbohydrate metabolic process"/>
    <property type="evidence" value="ECO:0007669"/>
    <property type="project" value="InterPro"/>
</dbReference>
<evidence type="ECO:0000256" key="4">
    <source>
        <dbReference type="ARBA" id="ARBA00022737"/>
    </source>
</evidence>
<evidence type="ECO:0000256" key="1">
    <source>
        <dbReference type="ARBA" id="ARBA00004922"/>
    </source>
</evidence>
<name>A0A951PY66_9NOST</name>
<dbReference type="SUPFAM" id="SSF88713">
    <property type="entry name" value="Glycoside hydrolase/deacetylase"/>
    <property type="match status" value="1"/>
</dbReference>
<dbReference type="GO" id="GO:0016757">
    <property type="term" value="F:glycosyltransferase activity"/>
    <property type="evidence" value="ECO:0007669"/>
    <property type="project" value="UniProtKB-KW"/>
</dbReference>
<organism evidence="7 8">
    <name type="scientific">Mojavia pulchra JT2-VF2</name>
    <dbReference type="NCBI Taxonomy" id="287848"/>
    <lineage>
        <taxon>Bacteria</taxon>
        <taxon>Bacillati</taxon>
        <taxon>Cyanobacteriota</taxon>
        <taxon>Cyanophyceae</taxon>
        <taxon>Nostocales</taxon>
        <taxon>Nostocaceae</taxon>
    </lineage>
</organism>
<proteinExistence type="predicted"/>
<reference evidence="7" key="2">
    <citation type="journal article" date="2022" name="Microbiol. Resour. Announc.">
        <title>Metagenome Sequencing to Explore Phylogenomics of Terrestrial Cyanobacteria.</title>
        <authorList>
            <person name="Ward R.D."/>
            <person name="Stajich J.E."/>
            <person name="Johansen J.R."/>
            <person name="Huntemann M."/>
            <person name="Clum A."/>
            <person name="Foster B."/>
            <person name="Foster B."/>
            <person name="Roux S."/>
            <person name="Palaniappan K."/>
            <person name="Varghese N."/>
            <person name="Mukherjee S."/>
            <person name="Reddy T.B.K."/>
            <person name="Daum C."/>
            <person name="Copeland A."/>
            <person name="Chen I.A."/>
            <person name="Ivanova N.N."/>
            <person name="Kyrpides N.C."/>
            <person name="Shapiro N."/>
            <person name="Eloe-Fadrosh E.A."/>
            <person name="Pietrasiak N."/>
        </authorList>
    </citation>
    <scope>NUCLEOTIDE SEQUENCE</scope>
    <source>
        <strain evidence="7">JT2-VF2</strain>
    </source>
</reference>
<protein>
    <submittedName>
        <fullName evidence="7">Glycosyltransferase</fullName>
        <ecNumber evidence="7">2.4.-.-</ecNumber>
    </submittedName>
</protein>
<evidence type="ECO:0000256" key="2">
    <source>
        <dbReference type="ARBA" id="ARBA00022676"/>
    </source>
</evidence>
<dbReference type="InterPro" id="IPR001173">
    <property type="entry name" value="Glyco_trans_2-like"/>
</dbReference>